<proteinExistence type="predicted"/>
<organism evidence="5 6">
    <name type="scientific">Streptococcus bovimastitidis</name>
    <dbReference type="NCBI Taxonomy" id="1856638"/>
    <lineage>
        <taxon>Bacteria</taxon>
        <taxon>Bacillati</taxon>
        <taxon>Bacillota</taxon>
        <taxon>Bacilli</taxon>
        <taxon>Lactobacillales</taxon>
        <taxon>Streptococcaceae</taxon>
        <taxon>Streptococcus</taxon>
    </lineage>
</organism>
<accession>A0A1L8MQ47</accession>
<dbReference type="Proteomes" id="UP000182015">
    <property type="component" value="Unassembled WGS sequence"/>
</dbReference>
<feature type="domain" description="ABC transporter" evidence="4">
    <location>
        <begin position="6"/>
        <end position="231"/>
    </location>
</feature>
<comment type="caution">
    <text evidence="5">The sequence shown here is derived from an EMBL/GenBank/DDBJ whole genome shotgun (WGS) entry which is preliminary data.</text>
</comment>
<dbReference type="AlphaFoldDB" id="A0A1L8MQ47"/>
<dbReference type="Gene3D" id="3.40.50.300">
    <property type="entry name" value="P-loop containing nucleotide triphosphate hydrolases"/>
    <property type="match status" value="1"/>
</dbReference>
<evidence type="ECO:0000256" key="2">
    <source>
        <dbReference type="ARBA" id="ARBA00022741"/>
    </source>
</evidence>
<dbReference type="CDD" id="cd03230">
    <property type="entry name" value="ABC_DR_subfamily_A"/>
    <property type="match status" value="1"/>
</dbReference>
<dbReference type="GO" id="GO:0016887">
    <property type="term" value="F:ATP hydrolysis activity"/>
    <property type="evidence" value="ECO:0007669"/>
    <property type="project" value="InterPro"/>
</dbReference>
<dbReference type="Pfam" id="PF00005">
    <property type="entry name" value="ABC_tran"/>
    <property type="match status" value="1"/>
</dbReference>
<dbReference type="PANTHER" id="PTHR42939">
    <property type="entry name" value="ABC TRANSPORTER ATP-BINDING PROTEIN ALBC-RELATED"/>
    <property type="match status" value="1"/>
</dbReference>
<keyword evidence="3" id="KW-0067">ATP-binding</keyword>
<dbReference type="InterPro" id="IPR003439">
    <property type="entry name" value="ABC_transporter-like_ATP-bd"/>
</dbReference>
<dbReference type="PANTHER" id="PTHR42939:SF1">
    <property type="entry name" value="ABC TRANSPORTER ATP-BINDING PROTEIN ALBC-RELATED"/>
    <property type="match status" value="1"/>
</dbReference>
<dbReference type="InterPro" id="IPR027417">
    <property type="entry name" value="P-loop_NTPase"/>
</dbReference>
<dbReference type="SMART" id="SM00382">
    <property type="entry name" value="AAA"/>
    <property type="match status" value="1"/>
</dbReference>
<evidence type="ECO:0000313" key="5">
    <source>
        <dbReference type="EMBL" id="OJF72901.1"/>
    </source>
</evidence>
<dbReference type="PROSITE" id="PS00211">
    <property type="entry name" value="ABC_TRANSPORTER_1"/>
    <property type="match status" value="1"/>
</dbReference>
<dbReference type="EMBL" id="LZDD01000001">
    <property type="protein sequence ID" value="OJF72901.1"/>
    <property type="molecule type" value="Genomic_DNA"/>
</dbReference>
<gene>
    <name evidence="5" type="ORF">A9Q68_04990</name>
</gene>
<dbReference type="RefSeq" id="WP_071793597.1">
    <property type="nucleotide sequence ID" value="NZ_LZDD01000001.1"/>
</dbReference>
<dbReference type="OrthoDB" id="9804819at2"/>
<sequence>MTDTIIKIRNLSKAYGRHLALDNVSLAVEQGEIYGFLGSNGAGKSTTIRCILGLIRHNKGQISLFGDQYDSLEETLDHIGYMPSEAMFYPNMTAKQVIRFAAKAHPNNDCSREAVRICNLLEVPLNKKIKDLSLGNRKKVSIVCALQHQPDLLILDEPTSGLDPLMQERFFQLLLEAKAAGRTTFLSSHVLSEVKAYCDRVAILKKGKILTIDRVENLMHSQKKEVTIWKDGQSITQSFEGKASDLLKELASLEPDDILIEEPSLEDLFMHYYEEDDGK</sequence>
<evidence type="ECO:0000256" key="3">
    <source>
        <dbReference type="ARBA" id="ARBA00022840"/>
    </source>
</evidence>
<keyword evidence="1" id="KW-0813">Transport</keyword>
<evidence type="ECO:0000259" key="4">
    <source>
        <dbReference type="PROSITE" id="PS50893"/>
    </source>
</evidence>
<name>A0A1L8MQ47_9STRE</name>
<dbReference type="PROSITE" id="PS50893">
    <property type="entry name" value="ABC_TRANSPORTER_2"/>
    <property type="match status" value="1"/>
</dbReference>
<dbReference type="SUPFAM" id="SSF52540">
    <property type="entry name" value="P-loop containing nucleoside triphosphate hydrolases"/>
    <property type="match status" value="1"/>
</dbReference>
<dbReference type="InterPro" id="IPR051782">
    <property type="entry name" value="ABC_Transporter_VariousFunc"/>
</dbReference>
<dbReference type="GO" id="GO:0005524">
    <property type="term" value="F:ATP binding"/>
    <property type="evidence" value="ECO:0007669"/>
    <property type="project" value="UniProtKB-KW"/>
</dbReference>
<dbReference type="STRING" id="1856638.A9Q68_04990"/>
<dbReference type="InterPro" id="IPR003593">
    <property type="entry name" value="AAA+_ATPase"/>
</dbReference>
<dbReference type="InterPro" id="IPR017871">
    <property type="entry name" value="ABC_transporter-like_CS"/>
</dbReference>
<reference evidence="6" key="1">
    <citation type="submission" date="2016-06" db="EMBL/GenBank/DDBJ databases">
        <authorList>
            <person name="de Vries S.P.W."/>
            <person name="Hadjirin N.F."/>
            <person name="Lay E.M."/>
            <person name="Zadoks R.N."/>
            <person name="Peacock S.J."/>
            <person name="Parkhill J."/>
            <person name="Grant A.J."/>
            <person name="Mcdougall S."/>
            <person name="Holmes M.A."/>
        </authorList>
    </citation>
    <scope>NUCLEOTIDE SEQUENCE [LARGE SCALE GENOMIC DNA]</scope>
    <source>
        <strain evidence="6">NZ1587</strain>
    </source>
</reference>
<keyword evidence="6" id="KW-1185">Reference proteome</keyword>
<evidence type="ECO:0000313" key="6">
    <source>
        <dbReference type="Proteomes" id="UP000182015"/>
    </source>
</evidence>
<protein>
    <submittedName>
        <fullName evidence="5">ABC transporter</fullName>
    </submittedName>
</protein>
<evidence type="ECO:0000256" key="1">
    <source>
        <dbReference type="ARBA" id="ARBA00022448"/>
    </source>
</evidence>
<keyword evidence="2" id="KW-0547">Nucleotide-binding</keyword>